<keyword evidence="1" id="KW-0732">Signal</keyword>
<dbReference type="InterPro" id="IPR032577">
    <property type="entry name" value="DUF4920"/>
</dbReference>
<reference evidence="2 3" key="1">
    <citation type="submission" date="2020-08" db="EMBL/GenBank/DDBJ databases">
        <title>Bridging the membrane lipid divide: bacteria of the FCB group superphylum have the potential to synthesize archaeal ether lipids.</title>
        <authorList>
            <person name="Villanueva L."/>
            <person name="Von Meijenfeldt F.A.B."/>
            <person name="Westbye A.B."/>
            <person name="Yadav S."/>
            <person name="Hopmans E.C."/>
            <person name="Dutilh B.E."/>
            <person name="Sinninghe Damste J.S."/>
        </authorList>
    </citation>
    <scope>NUCLEOTIDE SEQUENCE [LARGE SCALE GENOMIC DNA]</scope>
    <source>
        <strain evidence="2">NIOZ-UU47</strain>
    </source>
</reference>
<name>A0A8J6NBU6_9BACT</name>
<accession>A0A8J6NBU6</accession>
<dbReference type="Pfam" id="PF16267">
    <property type="entry name" value="DUF4920"/>
    <property type="match status" value="1"/>
</dbReference>
<gene>
    <name evidence="2" type="ORF">H8E41_00845</name>
</gene>
<protein>
    <submittedName>
        <fullName evidence="2">DUF4920 domain-containing protein</fullName>
    </submittedName>
</protein>
<evidence type="ECO:0000313" key="3">
    <source>
        <dbReference type="Proteomes" id="UP000614424"/>
    </source>
</evidence>
<dbReference type="Proteomes" id="UP000614424">
    <property type="component" value="Unassembled WGS sequence"/>
</dbReference>
<sequence length="153" mass="17025">MKKLLPFTLLFLLICHPVLANDISLGEKLILDKKTLVSEINDEPEKYLGKRVRIEGIIIEVCAARGCWVEISSDVPFQKIQVKVVDGEIIFPMEAKGRTAAVEGLVEKLELSHAQSLAYARHKADEQGKEFDPSQVTGPTKIYRIRGLGAVIK</sequence>
<dbReference type="EMBL" id="JACNJZ010000032">
    <property type="protein sequence ID" value="MBC8316420.1"/>
    <property type="molecule type" value="Genomic_DNA"/>
</dbReference>
<evidence type="ECO:0000256" key="1">
    <source>
        <dbReference type="SAM" id="SignalP"/>
    </source>
</evidence>
<feature type="signal peptide" evidence="1">
    <location>
        <begin position="1"/>
        <end position="20"/>
    </location>
</feature>
<dbReference type="AlphaFoldDB" id="A0A8J6NBU6"/>
<organism evidence="2 3">
    <name type="scientific">Candidatus Desulfobia pelagia</name>
    <dbReference type="NCBI Taxonomy" id="2841692"/>
    <lineage>
        <taxon>Bacteria</taxon>
        <taxon>Pseudomonadati</taxon>
        <taxon>Thermodesulfobacteriota</taxon>
        <taxon>Desulfobulbia</taxon>
        <taxon>Desulfobulbales</taxon>
        <taxon>Desulfobulbaceae</taxon>
        <taxon>Candidatus Desulfobia</taxon>
    </lineage>
</organism>
<feature type="chain" id="PRO_5035293530" evidence="1">
    <location>
        <begin position="21"/>
        <end position="153"/>
    </location>
</feature>
<comment type="caution">
    <text evidence="2">The sequence shown here is derived from an EMBL/GenBank/DDBJ whole genome shotgun (WGS) entry which is preliminary data.</text>
</comment>
<proteinExistence type="predicted"/>
<evidence type="ECO:0000313" key="2">
    <source>
        <dbReference type="EMBL" id="MBC8316420.1"/>
    </source>
</evidence>